<reference evidence="2" key="1">
    <citation type="journal article" date="2019" name="Int. J. Syst. Evol. Microbiol.">
        <title>The Global Catalogue of Microorganisms (GCM) 10K type strain sequencing project: providing services to taxonomists for standard genome sequencing and annotation.</title>
        <authorList>
            <consortium name="The Broad Institute Genomics Platform"/>
            <consortium name="The Broad Institute Genome Sequencing Center for Infectious Disease"/>
            <person name="Wu L."/>
            <person name="Ma J."/>
        </authorList>
    </citation>
    <scope>NUCLEOTIDE SEQUENCE [LARGE SCALE GENOMIC DNA]</scope>
    <source>
        <strain evidence="2">CGMCC 1.15044</strain>
    </source>
</reference>
<accession>A0ABQ1GMU7</accession>
<gene>
    <name evidence="1" type="ORF">GCM10010917_35030</name>
</gene>
<dbReference type="RefSeq" id="WP_217349717.1">
    <property type="nucleotide sequence ID" value="NZ_BMHF01000015.1"/>
</dbReference>
<dbReference type="EMBL" id="BMHF01000015">
    <property type="protein sequence ID" value="GGA46762.1"/>
    <property type="molecule type" value="Genomic_DNA"/>
</dbReference>
<evidence type="ECO:0000313" key="1">
    <source>
        <dbReference type="EMBL" id="GGA46762.1"/>
    </source>
</evidence>
<evidence type="ECO:0000313" key="2">
    <source>
        <dbReference type="Proteomes" id="UP000609323"/>
    </source>
</evidence>
<sequence>MIEIRREYQAEKITDEVQALIAVVLPILKGLLYAQKNEAIDDAGGYENIKLRQLPRIYREGSGDVGICFEYAVHDAILTEFQPVISRIDHALSKFCKIKHGDVKSLLFGAEKSGSIQLIKSIKDNLTNESRLLSGSKGQPVRLKKHIDAVAAAFRYRTLRAALPNSINGLWKADLFLGRTLPDQWVGTTVKINANELEHASGLRLGIVPTKQGKSDKVYLHETKNLVICPLPYDESFMEIFYSGWQIVKQFLTADAKVPREVFLPRPADRQVCRFLEQRRDFPVLEVIEALRPLAQKELIHTQPENVDVHVENGIITSTETIVAPFSHITDI</sequence>
<proteinExistence type="predicted"/>
<name>A0ABQ1GMU7_9BACL</name>
<keyword evidence="2" id="KW-1185">Reference proteome</keyword>
<dbReference type="Proteomes" id="UP000609323">
    <property type="component" value="Unassembled WGS sequence"/>
</dbReference>
<organism evidence="1 2">
    <name type="scientific">Paenibacillus physcomitrellae</name>
    <dbReference type="NCBI Taxonomy" id="1619311"/>
    <lineage>
        <taxon>Bacteria</taxon>
        <taxon>Bacillati</taxon>
        <taxon>Bacillota</taxon>
        <taxon>Bacilli</taxon>
        <taxon>Bacillales</taxon>
        <taxon>Paenibacillaceae</taxon>
        <taxon>Paenibacillus</taxon>
    </lineage>
</organism>
<comment type="caution">
    <text evidence="1">The sequence shown here is derived from an EMBL/GenBank/DDBJ whole genome shotgun (WGS) entry which is preliminary data.</text>
</comment>
<protein>
    <submittedName>
        <fullName evidence="1">Uncharacterized protein</fullName>
    </submittedName>
</protein>